<dbReference type="Gene3D" id="1.10.630.10">
    <property type="entry name" value="Cytochrome P450"/>
    <property type="match status" value="1"/>
</dbReference>
<comment type="similarity">
    <text evidence="2 7">Belongs to the cytochrome P450 family.</text>
</comment>
<dbReference type="InterPro" id="IPR001128">
    <property type="entry name" value="Cyt_P450"/>
</dbReference>
<feature type="binding site" description="axial binding residue" evidence="6">
    <location>
        <position position="449"/>
    </location>
    <ligand>
        <name>heme</name>
        <dbReference type="ChEBI" id="CHEBI:30413"/>
    </ligand>
    <ligandPart>
        <name>Fe</name>
        <dbReference type="ChEBI" id="CHEBI:18248"/>
    </ligandPart>
</feature>
<dbReference type="InterPro" id="IPR002403">
    <property type="entry name" value="Cyt_P450_E_grp-IV"/>
</dbReference>
<evidence type="ECO:0000256" key="3">
    <source>
        <dbReference type="ARBA" id="ARBA00022723"/>
    </source>
</evidence>
<dbReference type="CDD" id="cd11041">
    <property type="entry name" value="CYP503A1-like"/>
    <property type="match status" value="1"/>
</dbReference>
<sequence>MLDASFVYGATGVALLSFLLFNFFNKDRRALDAIPTIGPSGPLVSYIGAFRYLYDAPGMIQEGYDKFKGRAFKIAKMDTWLVVVSGSKLIDEVRRAPDDVLSFAEAINDIKDQTVSIEYTLGPNVHTNEYHIPIVRSQLTRSLTSIFPEVKDEVFTALNEIIAPKGDEWLALPALDTVMQVVCRASNRVFVGLPLCRNKDYCKANVNFAIDVMASAFFLNMFPRIMRPALGNMLTLVPRTVRRIEKHLRPIIEDRLRTMEEYGDEWTDRPNDMLQWLLEDAEGDERTVTNWTIRMMVVNFAAIHTSSMSFTLALFHLAANPEHYLGPMREEIERVVEEEGWSKASMQKMRKLDSFLRESQRLTGLDALAMTRRVMKPFTLSDGTKIPPGVHLACDAQGTHMDDENYPSGAVFDGFRFANMRDGDGESTKHQFVSTTTDYIPFGHGRHACPGRFFAAAELKAMMAHLVMNYDVKLEAEGVRPKDLWLSTSRSPNRTAKVLFRKRQL</sequence>
<name>A0A5C3NFC6_9AGAM</name>
<evidence type="ECO:0000256" key="6">
    <source>
        <dbReference type="PIRSR" id="PIRSR602403-1"/>
    </source>
</evidence>
<dbReference type="GO" id="GO:0020037">
    <property type="term" value="F:heme binding"/>
    <property type="evidence" value="ECO:0007669"/>
    <property type="project" value="InterPro"/>
</dbReference>
<dbReference type="GO" id="GO:0016705">
    <property type="term" value="F:oxidoreductase activity, acting on paired donors, with incorporation or reduction of molecular oxygen"/>
    <property type="evidence" value="ECO:0007669"/>
    <property type="project" value="InterPro"/>
</dbReference>
<evidence type="ECO:0000256" key="4">
    <source>
        <dbReference type="ARBA" id="ARBA00023002"/>
    </source>
</evidence>
<keyword evidence="8" id="KW-0812">Transmembrane</keyword>
<keyword evidence="4 7" id="KW-0560">Oxidoreductase</keyword>
<keyword evidence="7" id="KW-0503">Monooxygenase</keyword>
<keyword evidence="10" id="KW-1185">Reference proteome</keyword>
<dbReference type="SUPFAM" id="SSF48264">
    <property type="entry name" value="Cytochrome P450"/>
    <property type="match status" value="1"/>
</dbReference>
<dbReference type="GO" id="GO:0004497">
    <property type="term" value="F:monooxygenase activity"/>
    <property type="evidence" value="ECO:0007669"/>
    <property type="project" value="UniProtKB-KW"/>
</dbReference>
<reference evidence="9 10" key="1">
    <citation type="journal article" date="2019" name="Nat. Ecol. Evol.">
        <title>Megaphylogeny resolves global patterns of mushroom evolution.</title>
        <authorList>
            <person name="Varga T."/>
            <person name="Krizsan K."/>
            <person name="Foldi C."/>
            <person name="Dima B."/>
            <person name="Sanchez-Garcia M."/>
            <person name="Sanchez-Ramirez S."/>
            <person name="Szollosi G.J."/>
            <person name="Szarkandi J.G."/>
            <person name="Papp V."/>
            <person name="Albert L."/>
            <person name="Andreopoulos W."/>
            <person name="Angelini C."/>
            <person name="Antonin V."/>
            <person name="Barry K.W."/>
            <person name="Bougher N.L."/>
            <person name="Buchanan P."/>
            <person name="Buyck B."/>
            <person name="Bense V."/>
            <person name="Catcheside P."/>
            <person name="Chovatia M."/>
            <person name="Cooper J."/>
            <person name="Damon W."/>
            <person name="Desjardin D."/>
            <person name="Finy P."/>
            <person name="Geml J."/>
            <person name="Haridas S."/>
            <person name="Hughes K."/>
            <person name="Justo A."/>
            <person name="Karasinski D."/>
            <person name="Kautmanova I."/>
            <person name="Kiss B."/>
            <person name="Kocsube S."/>
            <person name="Kotiranta H."/>
            <person name="LaButti K.M."/>
            <person name="Lechner B.E."/>
            <person name="Liimatainen K."/>
            <person name="Lipzen A."/>
            <person name="Lukacs Z."/>
            <person name="Mihaltcheva S."/>
            <person name="Morgado L.N."/>
            <person name="Niskanen T."/>
            <person name="Noordeloos M.E."/>
            <person name="Ohm R.A."/>
            <person name="Ortiz-Santana B."/>
            <person name="Ovrebo C."/>
            <person name="Racz N."/>
            <person name="Riley R."/>
            <person name="Savchenko A."/>
            <person name="Shiryaev A."/>
            <person name="Soop K."/>
            <person name="Spirin V."/>
            <person name="Szebenyi C."/>
            <person name="Tomsovsky M."/>
            <person name="Tulloss R.E."/>
            <person name="Uehling J."/>
            <person name="Grigoriev I.V."/>
            <person name="Vagvolgyi C."/>
            <person name="Papp T."/>
            <person name="Martin F.M."/>
            <person name="Miettinen O."/>
            <person name="Hibbett D.S."/>
            <person name="Nagy L.G."/>
        </authorList>
    </citation>
    <scope>NUCLEOTIDE SEQUENCE [LARGE SCALE GENOMIC DNA]</scope>
    <source>
        <strain evidence="9 10">OMC1185</strain>
    </source>
</reference>
<evidence type="ECO:0000313" key="9">
    <source>
        <dbReference type="EMBL" id="TFK56599.1"/>
    </source>
</evidence>
<accession>A0A5C3NFC6</accession>
<keyword evidence="5 6" id="KW-0408">Iron</keyword>
<dbReference type="OrthoDB" id="1844152at2759"/>
<dbReference type="EMBL" id="ML213503">
    <property type="protein sequence ID" value="TFK56599.1"/>
    <property type="molecule type" value="Genomic_DNA"/>
</dbReference>
<dbReference type="InterPro" id="IPR036396">
    <property type="entry name" value="Cyt_P450_sf"/>
</dbReference>
<evidence type="ECO:0000256" key="8">
    <source>
        <dbReference type="SAM" id="Phobius"/>
    </source>
</evidence>
<evidence type="ECO:0000256" key="5">
    <source>
        <dbReference type="ARBA" id="ARBA00023004"/>
    </source>
</evidence>
<feature type="transmembrane region" description="Helical" evidence="8">
    <location>
        <begin position="296"/>
        <end position="319"/>
    </location>
</feature>
<keyword evidence="6 7" id="KW-0349">Heme</keyword>
<dbReference type="InterPro" id="IPR017972">
    <property type="entry name" value="Cyt_P450_CS"/>
</dbReference>
<dbReference type="GO" id="GO:0005506">
    <property type="term" value="F:iron ion binding"/>
    <property type="evidence" value="ECO:0007669"/>
    <property type="project" value="InterPro"/>
</dbReference>
<dbReference type="PROSITE" id="PS00086">
    <property type="entry name" value="CYTOCHROME_P450"/>
    <property type="match status" value="1"/>
</dbReference>
<protein>
    <submittedName>
        <fullName evidence="9">Cytochrome P450</fullName>
    </submittedName>
</protein>
<dbReference type="PANTHER" id="PTHR46206">
    <property type="entry name" value="CYTOCHROME P450"/>
    <property type="match status" value="1"/>
</dbReference>
<keyword evidence="8" id="KW-1133">Transmembrane helix</keyword>
<gene>
    <name evidence="9" type="ORF">OE88DRAFT_1730071</name>
</gene>
<dbReference type="AlphaFoldDB" id="A0A5C3NFC6"/>
<feature type="transmembrane region" description="Helical" evidence="8">
    <location>
        <begin position="6"/>
        <end position="24"/>
    </location>
</feature>
<dbReference type="Pfam" id="PF00067">
    <property type="entry name" value="p450"/>
    <property type="match status" value="1"/>
</dbReference>
<evidence type="ECO:0000313" key="10">
    <source>
        <dbReference type="Proteomes" id="UP000305948"/>
    </source>
</evidence>
<evidence type="ECO:0000256" key="1">
    <source>
        <dbReference type="ARBA" id="ARBA00001971"/>
    </source>
</evidence>
<dbReference type="STRING" id="5364.A0A5C3NFC6"/>
<evidence type="ECO:0000256" key="7">
    <source>
        <dbReference type="RuleBase" id="RU000461"/>
    </source>
</evidence>
<organism evidence="9 10">
    <name type="scientific">Heliocybe sulcata</name>
    <dbReference type="NCBI Taxonomy" id="5364"/>
    <lineage>
        <taxon>Eukaryota</taxon>
        <taxon>Fungi</taxon>
        <taxon>Dikarya</taxon>
        <taxon>Basidiomycota</taxon>
        <taxon>Agaricomycotina</taxon>
        <taxon>Agaricomycetes</taxon>
        <taxon>Gloeophyllales</taxon>
        <taxon>Gloeophyllaceae</taxon>
        <taxon>Heliocybe</taxon>
    </lineage>
</organism>
<keyword evidence="8" id="KW-0472">Membrane</keyword>
<comment type="cofactor">
    <cofactor evidence="1 6">
        <name>heme</name>
        <dbReference type="ChEBI" id="CHEBI:30413"/>
    </cofactor>
</comment>
<proteinExistence type="inferred from homology"/>
<dbReference type="Proteomes" id="UP000305948">
    <property type="component" value="Unassembled WGS sequence"/>
</dbReference>
<dbReference type="PRINTS" id="PR00465">
    <property type="entry name" value="EP450IV"/>
</dbReference>
<evidence type="ECO:0000256" key="2">
    <source>
        <dbReference type="ARBA" id="ARBA00010617"/>
    </source>
</evidence>
<keyword evidence="3 6" id="KW-0479">Metal-binding</keyword>